<gene>
    <name evidence="1" type="ORF">LuPra_03366</name>
</gene>
<name>A0A143PPT9_LUTPR</name>
<organism evidence="1 2">
    <name type="scientific">Luteitalea pratensis</name>
    <dbReference type="NCBI Taxonomy" id="1855912"/>
    <lineage>
        <taxon>Bacteria</taxon>
        <taxon>Pseudomonadati</taxon>
        <taxon>Acidobacteriota</taxon>
        <taxon>Vicinamibacteria</taxon>
        <taxon>Vicinamibacterales</taxon>
        <taxon>Vicinamibacteraceae</taxon>
        <taxon>Luteitalea</taxon>
    </lineage>
</organism>
<dbReference type="STRING" id="1855912.LuPra_03366"/>
<keyword evidence="2" id="KW-1185">Reference proteome</keyword>
<dbReference type="EMBL" id="CP015136">
    <property type="protein sequence ID" value="AMY10138.1"/>
    <property type="molecule type" value="Genomic_DNA"/>
</dbReference>
<reference evidence="2" key="2">
    <citation type="submission" date="2016-04" db="EMBL/GenBank/DDBJ databases">
        <title>First Complete Genome Sequence of a Subdivision 6 Acidobacterium.</title>
        <authorList>
            <person name="Huang S."/>
            <person name="Vieira S."/>
            <person name="Bunk B."/>
            <person name="Riedel T."/>
            <person name="Sproeer C."/>
            <person name="Overmann J."/>
        </authorList>
    </citation>
    <scope>NUCLEOTIDE SEQUENCE [LARGE SCALE GENOMIC DNA]</scope>
    <source>
        <strain evidence="2">DSM 100886 HEG_-6_39</strain>
    </source>
</reference>
<dbReference type="AlphaFoldDB" id="A0A143PPT9"/>
<reference evidence="1 2" key="1">
    <citation type="journal article" date="2016" name="Genome Announc.">
        <title>First Complete Genome Sequence of a Subdivision 6 Acidobacterium Strain.</title>
        <authorList>
            <person name="Huang S."/>
            <person name="Vieira S."/>
            <person name="Bunk B."/>
            <person name="Riedel T."/>
            <person name="Sproer C."/>
            <person name="Overmann J."/>
        </authorList>
    </citation>
    <scope>NUCLEOTIDE SEQUENCE [LARGE SCALE GENOMIC DNA]</scope>
    <source>
        <strain evidence="2">DSM 100886 HEG_-6_39</strain>
    </source>
</reference>
<accession>A0A143PPT9</accession>
<proteinExistence type="predicted"/>
<dbReference type="KEGG" id="abac:LuPra_03366"/>
<dbReference type="Proteomes" id="UP000076079">
    <property type="component" value="Chromosome"/>
</dbReference>
<protein>
    <submittedName>
        <fullName evidence="1">Uncharacterized protein</fullName>
    </submittedName>
</protein>
<evidence type="ECO:0000313" key="1">
    <source>
        <dbReference type="EMBL" id="AMY10138.1"/>
    </source>
</evidence>
<evidence type="ECO:0000313" key="2">
    <source>
        <dbReference type="Proteomes" id="UP000076079"/>
    </source>
</evidence>
<sequence>MATHLRGLADAALKDGRALALIAYHAGLDETTVWTYALCQRRGPSRRAAEALAATLDVDVDSLIAPGPAVRSYGAFTPAERAALQYGKGNIPPEALKSTTTRR</sequence>
<dbReference type="RefSeq" id="WP_110171810.1">
    <property type="nucleotide sequence ID" value="NZ_CP015136.1"/>
</dbReference>